<dbReference type="EMBL" id="CP063458">
    <property type="protein sequence ID" value="QOV89431.1"/>
    <property type="molecule type" value="Genomic_DNA"/>
</dbReference>
<name>A0A7M2WX86_9BACT</name>
<keyword evidence="2" id="KW-1185">Reference proteome</keyword>
<gene>
    <name evidence="1" type="ORF">IPV69_25075</name>
</gene>
<dbReference type="Proteomes" id="UP000593765">
    <property type="component" value="Chromosome"/>
</dbReference>
<reference evidence="1 2" key="1">
    <citation type="submission" date="2020-10" db="EMBL/GenBank/DDBJ databases">
        <title>Wide distribution of Phycisphaera-like planctomycetes from WD2101 soil group in peatlands and genome analysis of the first cultivated representative.</title>
        <authorList>
            <person name="Dedysh S.N."/>
            <person name="Beletsky A.V."/>
            <person name="Ivanova A."/>
            <person name="Kulichevskaya I.S."/>
            <person name="Suzina N.E."/>
            <person name="Philippov D.A."/>
            <person name="Rakitin A.L."/>
            <person name="Mardanov A.V."/>
            <person name="Ravin N.V."/>
        </authorList>
    </citation>
    <scope>NUCLEOTIDE SEQUENCE [LARGE SCALE GENOMIC DNA]</scope>
    <source>
        <strain evidence="1 2">M1803</strain>
    </source>
</reference>
<evidence type="ECO:0000313" key="2">
    <source>
        <dbReference type="Proteomes" id="UP000593765"/>
    </source>
</evidence>
<organism evidence="1 2">
    <name type="scientific">Humisphaera borealis</name>
    <dbReference type="NCBI Taxonomy" id="2807512"/>
    <lineage>
        <taxon>Bacteria</taxon>
        <taxon>Pseudomonadati</taxon>
        <taxon>Planctomycetota</taxon>
        <taxon>Phycisphaerae</taxon>
        <taxon>Tepidisphaerales</taxon>
        <taxon>Tepidisphaeraceae</taxon>
        <taxon>Humisphaera</taxon>
    </lineage>
</organism>
<evidence type="ECO:0000313" key="1">
    <source>
        <dbReference type="EMBL" id="QOV89431.1"/>
    </source>
</evidence>
<protein>
    <submittedName>
        <fullName evidence="1">Glycosyltransferase family 1 protein</fullName>
    </submittedName>
</protein>
<sequence>MSTVTRTSAAILDDLVSALRRGDLERAERAFAEGAIDSQSVLRLADLNVRRQRWADAAWLFDRAGELPAGAAFKRNLCRNMACLAEHRPSVCALLAGLQPSADVTIAASSTGHPTLAARQSGGELAILSAGNRPLAAAEVALQQLRPALAKGLAIGLAGIGDGYLLYRIAIEETKLLLTTQVPVFVIEPNPQIALHAMMIHDYSGQQGPIAQQRFNWYVGPEWLGQLRQTAALDPYLGTPAVTIGFTADAAAVREGLATLAKEIDDRDTAARANIDAYYASYDPSQLASLLAPDAPRKPRVMLPTTRFSTVLQYSNQDVADAFEQLGWDVLVPIEPSPAHRLYQCGLRRDIEAFKPDLVLQIDHLRHEHNGMFPTNLPFACWAQDHLPNLVGDAGKHVGPTDFVLTDGVPTYVRDFQYSASQCIGLTKLTSVKQPSGTTRDVLERVEDVVFVSNASRTCDSLLAEKLAEKMHPVCRDAVENAASQLLESFKGTTPITTYVRVRELVERVTSASGFGFDRDAVRTIASWLYHPYCDAIYRQQAMGWAADACRELGLSFGLYGKGWESHPTLSAFARGPIVNGPALHELTRRSLVNLQVVPYLCLHQRVLDGLSAGGFFLIREHISDVAPQAMIDLLVAHGAGDAMSVPAARSALADADPVVQAEFESILQSCRDCLCNSGVEDPIEYAQSLRQIGFLVPGIGVLPQFAEVAFTDADSLRQRLRRFMQNSDERRELAELQRQSVTDRFTYAAGIRRVVATIAERLSGGLPNRLTQNINVEALAA</sequence>
<dbReference type="KEGG" id="hbs:IPV69_25075"/>
<dbReference type="AlphaFoldDB" id="A0A7M2WX86"/>
<accession>A0A7M2WX86</accession>
<dbReference type="RefSeq" id="WP_206292471.1">
    <property type="nucleotide sequence ID" value="NZ_CP063458.1"/>
</dbReference>
<proteinExistence type="predicted"/>